<dbReference type="PANTHER" id="PTHR33099:SF7">
    <property type="entry name" value="MYND-TYPE DOMAIN-CONTAINING PROTEIN"/>
    <property type="match status" value="1"/>
</dbReference>
<reference evidence="1" key="1">
    <citation type="submission" date="2023-08" db="EMBL/GenBank/DDBJ databases">
        <authorList>
            <person name="Audoor S."/>
            <person name="Bilcke G."/>
        </authorList>
    </citation>
    <scope>NUCLEOTIDE SEQUENCE</scope>
</reference>
<organism evidence="1 2">
    <name type="scientific">Cylindrotheca closterium</name>
    <dbReference type="NCBI Taxonomy" id="2856"/>
    <lineage>
        <taxon>Eukaryota</taxon>
        <taxon>Sar</taxon>
        <taxon>Stramenopiles</taxon>
        <taxon>Ochrophyta</taxon>
        <taxon>Bacillariophyta</taxon>
        <taxon>Bacillariophyceae</taxon>
        <taxon>Bacillariophycidae</taxon>
        <taxon>Bacillariales</taxon>
        <taxon>Bacillariaceae</taxon>
        <taxon>Cylindrotheca</taxon>
    </lineage>
</organism>
<keyword evidence="2" id="KW-1185">Reference proteome</keyword>
<sequence length="488" mass="54934">MLLYEPGGHFSKHRGTEKEPGMFATMVIQLPSKHTGGCLQIHHNGAKRQYDWSGAKSDNGFFATAFFADCEHELLPVTSGYRLCLVYNLNLDPVQGYLLDHKYTKKNLHFRNLKGRDLEIASLLRNAIDEHGNKLFVVCLLLLEKHEFCDAECGYRGYGYDEDDGPYTMQEVVDSSVSADHWIGPDDTKLSQFTLPFDEEENLLVDDPEDGVFEEDPDDEEYEAYTGNAGPTLEYWYRKSAAVFWPRTKQLEIAKRAGRSFLESYLEASTVESDVQAHAKQLVSLLEEKRSERLTGKAIRAIARSKDDALIIRLLDRVQPQIPRDDVALAIVEALQVCSSECLKQSFFTMLCRVSNMEQPSKQKLAAEELKHGSAFVRLLQSRRGLKDYAARAKEAIFASVIEHLDSTVRASSSNNIGQLTGQFIDELALFKQIVDIVVTVPTFVGPTLKHVMTLVPDATCNEYIVQLAKVRAQQLVSATRDGEPHFT</sequence>
<dbReference type="Gene3D" id="2.60.120.620">
    <property type="entry name" value="q2cbj1_9rhob like domain"/>
    <property type="match status" value="1"/>
</dbReference>
<dbReference type="EMBL" id="CAKOGP040000202">
    <property type="protein sequence ID" value="CAJ1932043.1"/>
    <property type="molecule type" value="Genomic_DNA"/>
</dbReference>
<name>A0AAD2FHH0_9STRA</name>
<dbReference type="PANTHER" id="PTHR33099">
    <property type="entry name" value="FE2OG DIOXYGENASE DOMAIN-CONTAINING PROTEIN"/>
    <property type="match status" value="1"/>
</dbReference>
<evidence type="ECO:0000313" key="2">
    <source>
        <dbReference type="Proteomes" id="UP001295423"/>
    </source>
</evidence>
<gene>
    <name evidence="1" type="ORF">CYCCA115_LOCUS2662</name>
</gene>
<evidence type="ECO:0000313" key="1">
    <source>
        <dbReference type="EMBL" id="CAJ1932043.1"/>
    </source>
</evidence>
<dbReference type="AlphaFoldDB" id="A0AAD2FHH0"/>
<accession>A0AAD2FHH0</accession>
<proteinExistence type="predicted"/>
<evidence type="ECO:0008006" key="3">
    <source>
        <dbReference type="Google" id="ProtNLM"/>
    </source>
</evidence>
<dbReference type="Proteomes" id="UP001295423">
    <property type="component" value="Unassembled WGS sequence"/>
</dbReference>
<comment type="caution">
    <text evidence="1">The sequence shown here is derived from an EMBL/GenBank/DDBJ whole genome shotgun (WGS) entry which is preliminary data.</text>
</comment>
<protein>
    <recommendedName>
        <fullName evidence="3">Fe2OG dioxygenase domain-containing protein</fullName>
    </recommendedName>
</protein>